<feature type="transmembrane region" description="Helical" evidence="1">
    <location>
        <begin position="49"/>
        <end position="70"/>
    </location>
</feature>
<keyword evidence="3" id="KW-1185">Reference proteome</keyword>
<keyword evidence="1" id="KW-0472">Membrane</keyword>
<protein>
    <submittedName>
        <fullName evidence="2">Uncharacterized protein</fullName>
    </submittedName>
</protein>
<gene>
    <name evidence="2" type="ORF">BCR34DRAFT_555552</name>
</gene>
<comment type="caution">
    <text evidence="2">The sequence shown here is derived from an EMBL/GenBank/DDBJ whole genome shotgun (WGS) entry which is preliminary data.</text>
</comment>
<dbReference type="AlphaFoldDB" id="A0A1Y2A4Q3"/>
<dbReference type="Proteomes" id="UP000193144">
    <property type="component" value="Unassembled WGS sequence"/>
</dbReference>
<keyword evidence="1" id="KW-0812">Transmembrane</keyword>
<sequence length="75" mass="8503">MGPTFRFSIAAIMCAAPSSRLCLVLVIALRSRWFDSIQRCRERRNIASLRIIVGICTVRIIQPPALWLSLCPWTS</sequence>
<reference evidence="2 3" key="1">
    <citation type="submission" date="2016-07" db="EMBL/GenBank/DDBJ databases">
        <title>Pervasive Adenine N6-methylation of Active Genes in Fungi.</title>
        <authorList>
            <consortium name="DOE Joint Genome Institute"/>
            <person name="Mondo S.J."/>
            <person name="Dannebaum R.O."/>
            <person name="Kuo R.C."/>
            <person name="Labutti K."/>
            <person name="Haridas S."/>
            <person name="Kuo A."/>
            <person name="Salamov A."/>
            <person name="Ahrendt S.R."/>
            <person name="Lipzen A."/>
            <person name="Sullivan W."/>
            <person name="Andreopoulos W.B."/>
            <person name="Clum A."/>
            <person name="Lindquist E."/>
            <person name="Daum C."/>
            <person name="Ramamoorthy G.K."/>
            <person name="Gryganskyi A."/>
            <person name="Culley D."/>
            <person name="Magnuson J.K."/>
            <person name="James T.Y."/>
            <person name="O'Malley M.A."/>
            <person name="Stajich J.E."/>
            <person name="Spatafora J.W."/>
            <person name="Visel A."/>
            <person name="Grigoriev I.V."/>
        </authorList>
    </citation>
    <scope>NUCLEOTIDE SEQUENCE [LARGE SCALE GENOMIC DNA]</scope>
    <source>
        <strain evidence="2 3">CBS 115471</strain>
    </source>
</reference>
<feature type="transmembrane region" description="Helical" evidence="1">
    <location>
        <begin position="6"/>
        <end position="29"/>
    </location>
</feature>
<accession>A0A1Y2A4Q3</accession>
<organism evidence="2 3">
    <name type="scientific">Clohesyomyces aquaticus</name>
    <dbReference type="NCBI Taxonomy" id="1231657"/>
    <lineage>
        <taxon>Eukaryota</taxon>
        <taxon>Fungi</taxon>
        <taxon>Dikarya</taxon>
        <taxon>Ascomycota</taxon>
        <taxon>Pezizomycotina</taxon>
        <taxon>Dothideomycetes</taxon>
        <taxon>Pleosporomycetidae</taxon>
        <taxon>Pleosporales</taxon>
        <taxon>Lindgomycetaceae</taxon>
        <taxon>Clohesyomyces</taxon>
    </lineage>
</organism>
<keyword evidence="1" id="KW-1133">Transmembrane helix</keyword>
<dbReference type="EMBL" id="MCFA01000012">
    <property type="protein sequence ID" value="ORY17499.1"/>
    <property type="molecule type" value="Genomic_DNA"/>
</dbReference>
<evidence type="ECO:0000313" key="2">
    <source>
        <dbReference type="EMBL" id="ORY17499.1"/>
    </source>
</evidence>
<name>A0A1Y2A4Q3_9PLEO</name>
<evidence type="ECO:0000313" key="3">
    <source>
        <dbReference type="Proteomes" id="UP000193144"/>
    </source>
</evidence>
<evidence type="ECO:0000256" key="1">
    <source>
        <dbReference type="SAM" id="Phobius"/>
    </source>
</evidence>
<proteinExistence type="predicted"/>